<dbReference type="GO" id="GO:0016747">
    <property type="term" value="F:acyltransferase activity, transferring groups other than amino-acyl groups"/>
    <property type="evidence" value="ECO:0007669"/>
    <property type="project" value="TreeGrafter"/>
</dbReference>
<dbReference type="InterPro" id="IPR029058">
    <property type="entry name" value="AB_hydrolase_fold"/>
</dbReference>
<organism evidence="1 2">
    <name type="scientific">Rossellomorea vietnamensis</name>
    <dbReference type="NCBI Taxonomy" id="218284"/>
    <lineage>
        <taxon>Bacteria</taxon>
        <taxon>Bacillati</taxon>
        <taxon>Bacillota</taxon>
        <taxon>Bacilli</taxon>
        <taxon>Bacillales</taxon>
        <taxon>Bacillaceae</taxon>
        <taxon>Rossellomorea</taxon>
    </lineage>
</organism>
<dbReference type="PANTHER" id="PTHR48098:SF1">
    <property type="entry name" value="DIACYLGLYCEROL ACYLTRANSFERASE_MYCOLYLTRANSFERASE AG85A"/>
    <property type="match status" value="1"/>
</dbReference>
<reference evidence="1 2" key="1">
    <citation type="submission" date="2019-08" db="EMBL/GenBank/DDBJ databases">
        <title>Bacillus genomes from the desert of Cuatro Cienegas, Coahuila.</title>
        <authorList>
            <person name="Olmedo-Alvarez G."/>
        </authorList>
    </citation>
    <scope>NUCLEOTIDE SEQUENCE [LARGE SCALE GENOMIC DNA]</scope>
    <source>
        <strain evidence="1 2">CH34_1T</strain>
    </source>
</reference>
<dbReference type="InterPro" id="IPR050583">
    <property type="entry name" value="Mycobacterial_A85_antigen"/>
</dbReference>
<dbReference type="Proteomes" id="UP000322267">
    <property type="component" value="Unassembled WGS sequence"/>
</dbReference>
<gene>
    <name evidence="1" type="ORF">FZC78_09390</name>
</gene>
<dbReference type="SUPFAM" id="SSF53474">
    <property type="entry name" value="alpha/beta-Hydrolases"/>
    <property type="match status" value="1"/>
</dbReference>
<dbReference type="OrthoDB" id="9803578at2"/>
<accession>A0A5D4NZH1</accession>
<proteinExistence type="predicted"/>
<dbReference type="RefSeq" id="WP_148939425.1">
    <property type="nucleotide sequence ID" value="NZ_VTEI01000003.1"/>
</dbReference>
<evidence type="ECO:0000313" key="1">
    <source>
        <dbReference type="EMBL" id="TYS18032.1"/>
    </source>
</evidence>
<sequence>MPRIECSFYSEVLSKVVSMSVLLPQETVESLKQNREVKYPTLFLLHGFSDHHNTWIDSTSLQRYVEGRGLAVVMPAVDNSYYTDMVYGGDYWKFLTEEFLLKARTMFPLSDKREDTFVAGHSMGGFGALKWGLNKPEEFGAIASMSGVTDMVFHLENVRKQEDDKKRALTLVFGEDDISRTENDILWKLEELGLSAEKKPMIYQTCGTEDFLYEHNVRFHNKSKELNLSTTTEFLSGDHTWEFWDAAIQRVLTWLPIKNSR</sequence>
<dbReference type="InterPro" id="IPR000801">
    <property type="entry name" value="Esterase-like"/>
</dbReference>
<dbReference type="Gene3D" id="3.40.50.1820">
    <property type="entry name" value="alpha/beta hydrolase"/>
    <property type="match status" value="1"/>
</dbReference>
<dbReference type="PANTHER" id="PTHR48098">
    <property type="entry name" value="ENTEROCHELIN ESTERASE-RELATED"/>
    <property type="match status" value="1"/>
</dbReference>
<protein>
    <submittedName>
        <fullName evidence="1">Esterase family protein</fullName>
    </submittedName>
</protein>
<dbReference type="EMBL" id="VTEI01000003">
    <property type="protein sequence ID" value="TYS18032.1"/>
    <property type="molecule type" value="Genomic_DNA"/>
</dbReference>
<dbReference type="Pfam" id="PF00756">
    <property type="entry name" value="Esterase"/>
    <property type="match status" value="1"/>
</dbReference>
<comment type="caution">
    <text evidence="1">The sequence shown here is derived from an EMBL/GenBank/DDBJ whole genome shotgun (WGS) entry which is preliminary data.</text>
</comment>
<evidence type="ECO:0000313" key="2">
    <source>
        <dbReference type="Proteomes" id="UP000322267"/>
    </source>
</evidence>
<dbReference type="AlphaFoldDB" id="A0A5D4NZH1"/>
<name>A0A5D4NZH1_9BACI</name>